<evidence type="ECO:0000313" key="4">
    <source>
        <dbReference type="EMBL" id="KAH7016261.1"/>
    </source>
</evidence>
<proteinExistence type="predicted"/>
<name>A0A9P8XT40_9PEZI</name>
<dbReference type="Gene3D" id="3.30.420.10">
    <property type="entry name" value="Ribonuclease H-like superfamily/Ribonuclease H"/>
    <property type="match status" value="1"/>
</dbReference>
<dbReference type="Proteomes" id="UP000756346">
    <property type="component" value="Unassembled WGS sequence"/>
</dbReference>
<keyword evidence="2" id="KW-1133">Transmembrane helix</keyword>
<dbReference type="InterPro" id="IPR036397">
    <property type="entry name" value="RNaseH_sf"/>
</dbReference>
<dbReference type="PANTHER" id="PTHR43040:SF1">
    <property type="entry name" value="RIBONUCLEASE D"/>
    <property type="match status" value="1"/>
</dbReference>
<evidence type="ECO:0000259" key="3">
    <source>
        <dbReference type="Pfam" id="PF01612"/>
    </source>
</evidence>
<gene>
    <name evidence="4" type="ORF">B0I36DRAFT_44152</name>
</gene>
<dbReference type="SUPFAM" id="SSF53098">
    <property type="entry name" value="Ribonuclease H-like"/>
    <property type="match status" value="1"/>
</dbReference>
<dbReference type="GO" id="GO:0003676">
    <property type="term" value="F:nucleic acid binding"/>
    <property type="evidence" value="ECO:0007669"/>
    <property type="project" value="InterPro"/>
</dbReference>
<dbReference type="InterPro" id="IPR012337">
    <property type="entry name" value="RNaseH-like_sf"/>
</dbReference>
<dbReference type="GeneID" id="70192443"/>
<accession>A0A9P8XT40</accession>
<sequence length="541" mass="60709">MGVTFSLYLSAMSTDPAIATLMIRNVAACSFFSLGLSSTMQLAMLIMERLGPWTRPPLRTAQCFRGLAWTLVLSRPMSWAVYIVTYEALWRITATLADFAVMAVLTIAVLGLVDLHTQWSMGLLRKEAQLWRNYQHTRFGALDVEPRMSRAGKVIVLTTSWLVVVAMAIVVLTRAMGMSWAAMRRSYINSPVTFQMNRSRHPASMGTRYPDVKFDPRAIAGPEGSSNSIANTASSNIADIPTSFISSTAAMSNLVDILSQLETDLPSIYVDLEGIKLSREGSISILTLMLHPSATQKHVYLIDVHTLGGLAFNTSGKNGVTMKDILEEPTIPKVFFDVRNDSDALYAHFNIALQGVEDVQLMENASRRSGASKRFLNGLVKCVKYDAAIGYRLFRSWNQAKFDGELLFDPKWAGGSYQVFNLRPLPTKITAYCIGDVQYLPHLRDVYWGKLTAPWKVKVAEETKNRVLQSQLPGYQPCGSDRALGPWQDNETIIGSFWNQHDSLEDPWDDWQAENDDDWFDTRDDNDYEDWTRVPWQGPPS</sequence>
<dbReference type="RefSeq" id="XP_046005885.1">
    <property type="nucleotide sequence ID" value="XM_046162897.1"/>
</dbReference>
<evidence type="ECO:0000256" key="1">
    <source>
        <dbReference type="SAM" id="MobiDB-lite"/>
    </source>
</evidence>
<feature type="transmembrane region" description="Helical" evidence="2">
    <location>
        <begin position="96"/>
        <end position="113"/>
    </location>
</feature>
<dbReference type="Pfam" id="PF01612">
    <property type="entry name" value="DNA_pol_A_exo1"/>
    <property type="match status" value="1"/>
</dbReference>
<feature type="region of interest" description="Disordered" evidence="1">
    <location>
        <begin position="506"/>
        <end position="541"/>
    </location>
</feature>
<dbReference type="InterPro" id="IPR002562">
    <property type="entry name" value="3'-5'_exonuclease_dom"/>
</dbReference>
<comment type="caution">
    <text evidence="4">The sequence shown here is derived from an EMBL/GenBank/DDBJ whole genome shotgun (WGS) entry which is preliminary data.</text>
</comment>
<dbReference type="AlphaFoldDB" id="A0A9P8XT40"/>
<protein>
    <recommendedName>
        <fullName evidence="3">3'-5' exonuclease domain-containing protein</fullName>
    </recommendedName>
</protein>
<dbReference type="PANTHER" id="PTHR43040">
    <property type="entry name" value="RIBONUCLEASE D"/>
    <property type="match status" value="1"/>
</dbReference>
<dbReference type="EMBL" id="JAGTJQ010000012">
    <property type="protein sequence ID" value="KAH7016261.1"/>
    <property type="molecule type" value="Genomic_DNA"/>
</dbReference>
<feature type="transmembrane region" description="Helical" evidence="2">
    <location>
        <begin position="154"/>
        <end position="175"/>
    </location>
</feature>
<reference evidence="4" key="1">
    <citation type="journal article" date="2021" name="Nat. Commun.">
        <title>Genetic determinants of endophytism in the Arabidopsis root mycobiome.</title>
        <authorList>
            <person name="Mesny F."/>
            <person name="Miyauchi S."/>
            <person name="Thiergart T."/>
            <person name="Pickel B."/>
            <person name="Atanasova L."/>
            <person name="Karlsson M."/>
            <person name="Huettel B."/>
            <person name="Barry K.W."/>
            <person name="Haridas S."/>
            <person name="Chen C."/>
            <person name="Bauer D."/>
            <person name="Andreopoulos W."/>
            <person name="Pangilinan J."/>
            <person name="LaButti K."/>
            <person name="Riley R."/>
            <person name="Lipzen A."/>
            <person name="Clum A."/>
            <person name="Drula E."/>
            <person name="Henrissat B."/>
            <person name="Kohler A."/>
            <person name="Grigoriev I.V."/>
            <person name="Martin F.M."/>
            <person name="Hacquard S."/>
        </authorList>
    </citation>
    <scope>NUCLEOTIDE SEQUENCE</scope>
    <source>
        <strain evidence="4">MPI-CAGE-CH-0230</strain>
    </source>
</reference>
<evidence type="ECO:0000313" key="5">
    <source>
        <dbReference type="Proteomes" id="UP000756346"/>
    </source>
</evidence>
<keyword evidence="2" id="KW-0812">Transmembrane</keyword>
<keyword evidence="2" id="KW-0472">Membrane</keyword>
<feature type="domain" description="3'-5' exonuclease" evidence="3">
    <location>
        <begin position="252"/>
        <end position="445"/>
    </location>
</feature>
<keyword evidence="5" id="KW-1185">Reference proteome</keyword>
<feature type="compositionally biased region" description="Acidic residues" evidence="1">
    <location>
        <begin position="506"/>
        <end position="519"/>
    </location>
</feature>
<dbReference type="OrthoDB" id="26838at2759"/>
<dbReference type="GO" id="GO:0006139">
    <property type="term" value="P:nucleobase-containing compound metabolic process"/>
    <property type="evidence" value="ECO:0007669"/>
    <property type="project" value="InterPro"/>
</dbReference>
<evidence type="ECO:0000256" key="2">
    <source>
        <dbReference type="SAM" id="Phobius"/>
    </source>
</evidence>
<dbReference type="GO" id="GO:0008408">
    <property type="term" value="F:3'-5' exonuclease activity"/>
    <property type="evidence" value="ECO:0007669"/>
    <property type="project" value="InterPro"/>
</dbReference>
<organism evidence="4 5">
    <name type="scientific">Microdochium trichocladiopsis</name>
    <dbReference type="NCBI Taxonomy" id="1682393"/>
    <lineage>
        <taxon>Eukaryota</taxon>
        <taxon>Fungi</taxon>
        <taxon>Dikarya</taxon>
        <taxon>Ascomycota</taxon>
        <taxon>Pezizomycotina</taxon>
        <taxon>Sordariomycetes</taxon>
        <taxon>Xylariomycetidae</taxon>
        <taxon>Xylariales</taxon>
        <taxon>Microdochiaceae</taxon>
        <taxon>Microdochium</taxon>
    </lineage>
</organism>
<feature type="transmembrane region" description="Helical" evidence="2">
    <location>
        <begin position="21"/>
        <end position="46"/>
    </location>
</feature>